<gene>
    <name evidence="2" type="ORF">GCM10010315_10440</name>
</gene>
<dbReference type="InterPro" id="IPR027417">
    <property type="entry name" value="P-loop_NTPase"/>
</dbReference>
<organism evidence="2 3">
    <name type="scientific">Streptomyces luteosporeus</name>
    <dbReference type="NCBI Taxonomy" id="173856"/>
    <lineage>
        <taxon>Bacteria</taxon>
        <taxon>Bacillati</taxon>
        <taxon>Actinomycetota</taxon>
        <taxon>Actinomycetes</taxon>
        <taxon>Kitasatosporales</taxon>
        <taxon>Streptomycetaceae</taxon>
        <taxon>Streptomyces</taxon>
    </lineage>
</organism>
<reference evidence="3" key="1">
    <citation type="journal article" date="2019" name="Int. J. Syst. Evol. Microbiol.">
        <title>The Global Catalogue of Microorganisms (GCM) 10K type strain sequencing project: providing services to taxonomists for standard genome sequencing and annotation.</title>
        <authorList>
            <consortium name="The Broad Institute Genomics Platform"/>
            <consortium name="The Broad Institute Genome Sequencing Center for Infectious Disease"/>
            <person name="Wu L."/>
            <person name="Ma J."/>
        </authorList>
    </citation>
    <scope>NUCLEOTIDE SEQUENCE [LARGE SCALE GENOMIC DNA]</scope>
    <source>
        <strain evidence="3">JCM 4542</strain>
    </source>
</reference>
<protein>
    <submittedName>
        <fullName evidence="2">Uncharacterized protein</fullName>
    </submittedName>
</protein>
<accession>A0ABP6G121</accession>
<proteinExistence type="predicted"/>
<dbReference type="EMBL" id="BAAASL010000003">
    <property type="protein sequence ID" value="GAA2710478.1"/>
    <property type="molecule type" value="Genomic_DNA"/>
</dbReference>
<evidence type="ECO:0000256" key="1">
    <source>
        <dbReference type="SAM" id="MobiDB-lite"/>
    </source>
</evidence>
<feature type="region of interest" description="Disordered" evidence="1">
    <location>
        <begin position="1"/>
        <end position="20"/>
    </location>
</feature>
<dbReference type="RefSeq" id="WP_344433506.1">
    <property type="nucleotide sequence ID" value="NZ_BAAASL010000003.1"/>
</dbReference>
<dbReference type="Gene3D" id="3.40.50.300">
    <property type="entry name" value="P-loop containing nucleotide triphosphate hydrolases"/>
    <property type="match status" value="1"/>
</dbReference>
<name>A0ABP6G121_9ACTN</name>
<evidence type="ECO:0000313" key="2">
    <source>
        <dbReference type="EMBL" id="GAA2710478.1"/>
    </source>
</evidence>
<keyword evidence="3" id="KW-1185">Reference proteome</keyword>
<comment type="caution">
    <text evidence="2">The sequence shown here is derived from an EMBL/GenBank/DDBJ whole genome shotgun (WGS) entry which is preliminary data.</text>
</comment>
<evidence type="ECO:0000313" key="3">
    <source>
        <dbReference type="Proteomes" id="UP001500886"/>
    </source>
</evidence>
<dbReference type="Proteomes" id="UP001500886">
    <property type="component" value="Unassembled WGS sequence"/>
</dbReference>
<sequence length="56" mass="5431">MNADRVVDLGPGGGSSGGEVVFEGTPAGLAEAEHSLTGFFLAASLPGATSLPGRTT</sequence>